<feature type="transmembrane region" description="Helical" evidence="1">
    <location>
        <begin position="102"/>
        <end position="124"/>
    </location>
</feature>
<dbReference type="RefSeq" id="WP_098192319.1">
    <property type="nucleotide sequence ID" value="NZ_CP023777.1"/>
</dbReference>
<dbReference type="EMBL" id="CP023777">
    <property type="protein sequence ID" value="ATL45929.1"/>
    <property type="molecule type" value="Genomic_DNA"/>
</dbReference>
<gene>
    <name evidence="2" type="ORF">COR50_01440</name>
</gene>
<dbReference type="AlphaFoldDB" id="A0A291QPK0"/>
<reference evidence="2 3" key="1">
    <citation type="submission" date="2017-10" db="EMBL/GenBank/DDBJ databases">
        <title>Paenichitinophaga pekingensis gen. nov., sp. nov., isolated from activated sludge.</title>
        <authorList>
            <person name="Jin D."/>
            <person name="Kong X."/>
            <person name="Deng Y."/>
            <person name="Bai Z."/>
        </authorList>
    </citation>
    <scope>NUCLEOTIDE SEQUENCE [LARGE SCALE GENOMIC DNA]</scope>
    <source>
        <strain evidence="2 3">13</strain>
    </source>
</reference>
<evidence type="ECO:0000313" key="2">
    <source>
        <dbReference type="EMBL" id="ATL45929.1"/>
    </source>
</evidence>
<dbReference type="KEGG" id="cbae:COR50_01440"/>
<feature type="transmembrane region" description="Helical" evidence="1">
    <location>
        <begin position="18"/>
        <end position="37"/>
    </location>
</feature>
<keyword evidence="3" id="KW-1185">Reference proteome</keyword>
<feature type="transmembrane region" description="Helical" evidence="1">
    <location>
        <begin position="173"/>
        <end position="192"/>
    </location>
</feature>
<feature type="transmembrane region" description="Helical" evidence="1">
    <location>
        <begin position="57"/>
        <end position="81"/>
    </location>
</feature>
<dbReference type="Pfam" id="PF12730">
    <property type="entry name" value="ABC2_membrane_4"/>
    <property type="match status" value="1"/>
</dbReference>
<evidence type="ECO:0000313" key="3">
    <source>
        <dbReference type="Proteomes" id="UP000220133"/>
    </source>
</evidence>
<keyword evidence="1" id="KW-1133">Transmembrane helix</keyword>
<proteinExistence type="predicted"/>
<dbReference type="PANTHER" id="PTHR37305:SF1">
    <property type="entry name" value="MEMBRANE PROTEIN"/>
    <property type="match status" value="1"/>
</dbReference>
<evidence type="ECO:0000256" key="1">
    <source>
        <dbReference type="SAM" id="Phobius"/>
    </source>
</evidence>
<feature type="transmembrane region" description="Helical" evidence="1">
    <location>
        <begin position="144"/>
        <end position="166"/>
    </location>
</feature>
<organism evidence="2 3">
    <name type="scientific">Chitinophaga caeni</name>
    <dbReference type="NCBI Taxonomy" id="2029983"/>
    <lineage>
        <taxon>Bacteria</taxon>
        <taxon>Pseudomonadati</taxon>
        <taxon>Bacteroidota</taxon>
        <taxon>Chitinophagia</taxon>
        <taxon>Chitinophagales</taxon>
        <taxon>Chitinophagaceae</taxon>
        <taxon>Chitinophaga</taxon>
    </lineage>
</organism>
<feature type="transmembrane region" description="Helical" evidence="1">
    <location>
        <begin position="235"/>
        <end position="252"/>
    </location>
</feature>
<dbReference type="OrthoDB" id="1452202at2"/>
<sequence length="260" mass="30001">MYKLLRVEWFKVKGYKAFWIILALFAIPFPIVFVQVVKKLDEQLSAFSTLITAYPNLWQFTAYWGSYNIILLGMLVILMITNEHTYRTMRQNIIDGWSRQQFFYAKLMPIFILALFSTVLIALTGWIAGYEVDDLLNVNKGTTYIFYSFLQSLDYLLAALFIGVYVKRAALSIAIYFMYAILGGESLVRFLLNRYIGGEVGNFLPLQVSDEMIPIPGLDKLPGKSGFSSEYNTETYLIATLIYIAIFIYLIYRKLQKSDL</sequence>
<dbReference type="Proteomes" id="UP000220133">
    <property type="component" value="Chromosome"/>
</dbReference>
<dbReference type="PANTHER" id="PTHR37305">
    <property type="entry name" value="INTEGRAL MEMBRANE PROTEIN-RELATED"/>
    <property type="match status" value="1"/>
</dbReference>
<name>A0A291QPK0_9BACT</name>
<accession>A0A291QPK0</accession>
<keyword evidence="1" id="KW-0812">Transmembrane</keyword>
<protein>
    <submittedName>
        <fullName evidence="2">Uncharacterized protein</fullName>
    </submittedName>
</protein>
<keyword evidence="1" id="KW-0472">Membrane</keyword>